<dbReference type="InterPro" id="IPR047641">
    <property type="entry name" value="ABC_transpr_MalK/UgpC-like"/>
</dbReference>
<keyword evidence="10" id="KW-0614">Plasmid</keyword>
<evidence type="ECO:0000313" key="11">
    <source>
        <dbReference type="Proteomes" id="UP000027180"/>
    </source>
</evidence>
<dbReference type="Gene3D" id="3.40.50.300">
    <property type="entry name" value="P-loop containing nucleotide triphosphate hydrolases"/>
    <property type="match status" value="1"/>
</dbReference>
<dbReference type="GO" id="GO:0016887">
    <property type="term" value="F:ATP hydrolysis activity"/>
    <property type="evidence" value="ECO:0007669"/>
    <property type="project" value="InterPro"/>
</dbReference>
<evidence type="ECO:0000256" key="6">
    <source>
        <dbReference type="ARBA" id="ARBA00022741"/>
    </source>
</evidence>
<dbReference type="PROSITE" id="PS50893">
    <property type="entry name" value="ABC_TRANSPORTER_2"/>
    <property type="match status" value="1"/>
</dbReference>
<protein>
    <submittedName>
        <fullName evidence="10">Sugar ABC transporter ATP-binding protein</fullName>
    </submittedName>
</protein>
<keyword evidence="4" id="KW-1003">Cell membrane</keyword>
<dbReference type="FunFam" id="3.40.50.300:FF:000042">
    <property type="entry name" value="Maltose/maltodextrin ABC transporter, ATP-binding protein"/>
    <property type="match status" value="1"/>
</dbReference>
<dbReference type="OrthoDB" id="7325173at2"/>
<accession>A0A060I607</accession>
<dbReference type="SUPFAM" id="SSF52540">
    <property type="entry name" value="P-loop containing nucleoside triphosphate hydrolases"/>
    <property type="match status" value="1"/>
</dbReference>
<comment type="similarity">
    <text evidence="2">Belongs to the ABC transporter superfamily.</text>
</comment>
<dbReference type="PANTHER" id="PTHR43875">
    <property type="entry name" value="MALTODEXTRIN IMPORT ATP-BINDING PROTEIN MSMX"/>
    <property type="match status" value="1"/>
</dbReference>
<keyword evidence="3" id="KW-0813">Transport</keyword>
<dbReference type="AlphaFoldDB" id="A0A060I607"/>
<dbReference type="EMBL" id="CP006989">
    <property type="protein sequence ID" value="AIC30468.1"/>
    <property type="molecule type" value="Genomic_DNA"/>
</dbReference>
<dbReference type="InterPro" id="IPR003439">
    <property type="entry name" value="ABC_transporter-like_ATP-bd"/>
</dbReference>
<dbReference type="Gene3D" id="2.40.50.140">
    <property type="entry name" value="Nucleic acid-binding proteins"/>
    <property type="match status" value="1"/>
</dbReference>
<dbReference type="GO" id="GO:1990060">
    <property type="term" value="C:maltose transport complex"/>
    <property type="evidence" value="ECO:0007669"/>
    <property type="project" value="TreeGrafter"/>
</dbReference>
<dbReference type="InterPro" id="IPR040582">
    <property type="entry name" value="OB_MalK-like"/>
</dbReference>
<dbReference type="SMART" id="SM00382">
    <property type="entry name" value="AAA"/>
    <property type="match status" value="1"/>
</dbReference>
<dbReference type="InterPro" id="IPR012340">
    <property type="entry name" value="NA-bd_OB-fold"/>
</dbReference>
<dbReference type="InterPro" id="IPR027417">
    <property type="entry name" value="P-loop_NTPase"/>
</dbReference>
<evidence type="ECO:0000313" key="10">
    <source>
        <dbReference type="EMBL" id="AIC30468.1"/>
    </source>
</evidence>
<evidence type="ECO:0000256" key="5">
    <source>
        <dbReference type="ARBA" id="ARBA00022519"/>
    </source>
</evidence>
<evidence type="ECO:0000256" key="2">
    <source>
        <dbReference type="ARBA" id="ARBA00005417"/>
    </source>
</evidence>
<keyword evidence="7 10" id="KW-0067">ATP-binding</keyword>
<keyword evidence="8" id="KW-0472">Membrane</keyword>
<dbReference type="PROSITE" id="PS00211">
    <property type="entry name" value="ABC_TRANSPORTER_1"/>
    <property type="match status" value="1"/>
</dbReference>
<geneLocation type="plasmid" evidence="10 11">
    <name>pRetIE4771c</name>
</geneLocation>
<dbReference type="NCBIfam" id="NF008653">
    <property type="entry name" value="PRK11650.1"/>
    <property type="match status" value="1"/>
</dbReference>
<proteinExistence type="inferred from homology"/>
<evidence type="ECO:0000259" key="9">
    <source>
        <dbReference type="PROSITE" id="PS50893"/>
    </source>
</evidence>
<dbReference type="CDD" id="cd03301">
    <property type="entry name" value="ABC_MalK_N"/>
    <property type="match status" value="1"/>
</dbReference>
<keyword evidence="6" id="KW-0547">Nucleotide-binding</keyword>
<dbReference type="GO" id="GO:0005524">
    <property type="term" value="F:ATP binding"/>
    <property type="evidence" value="ECO:0007669"/>
    <property type="project" value="UniProtKB-KW"/>
</dbReference>
<dbReference type="GO" id="GO:0055052">
    <property type="term" value="C:ATP-binding cassette (ABC) transporter complex, substrate-binding subunit-containing"/>
    <property type="evidence" value="ECO:0007669"/>
    <property type="project" value="TreeGrafter"/>
</dbReference>
<evidence type="ECO:0000256" key="4">
    <source>
        <dbReference type="ARBA" id="ARBA00022475"/>
    </source>
</evidence>
<evidence type="ECO:0000256" key="3">
    <source>
        <dbReference type="ARBA" id="ARBA00022448"/>
    </source>
</evidence>
<dbReference type="Proteomes" id="UP000027180">
    <property type="component" value="Plasmid pRetIE4771c"/>
</dbReference>
<dbReference type="InterPro" id="IPR003593">
    <property type="entry name" value="AAA+_ATPase"/>
</dbReference>
<name>A0A060I607_RHIET</name>
<dbReference type="SUPFAM" id="SSF50331">
    <property type="entry name" value="MOP-like"/>
    <property type="match status" value="1"/>
</dbReference>
<keyword evidence="5" id="KW-0997">Cell inner membrane</keyword>
<gene>
    <name evidence="10" type="ORF">IE4771_PC00343</name>
</gene>
<dbReference type="InterPro" id="IPR008995">
    <property type="entry name" value="Mo/tungstate-bd_C_term_dom"/>
</dbReference>
<dbReference type="GO" id="GO:0015423">
    <property type="term" value="F:ABC-type maltose transporter activity"/>
    <property type="evidence" value="ECO:0007669"/>
    <property type="project" value="TreeGrafter"/>
</dbReference>
<dbReference type="InterPro" id="IPR015855">
    <property type="entry name" value="ABC_transpr_MalK-like"/>
</dbReference>
<organism evidence="10 11">
    <name type="scientific">Rhizobium etli bv. mimosae str. IE4771</name>
    <dbReference type="NCBI Taxonomy" id="1432050"/>
    <lineage>
        <taxon>Bacteria</taxon>
        <taxon>Pseudomonadati</taxon>
        <taxon>Pseudomonadota</taxon>
        <taxon>Alphaproteobacteria</taxon>
        <taxon>Hyphomicrobiales</taxon>
        <taxon>Rhizobiaceae</taxon>
        <taxon>Rhizobium/Agrobacterium group</taxon>
        <taxon>Rhizobium</taxon>
    </lineage>
</organism>
<evidence type="ECO:0000256" key="8">
    <source>
        <dbReference type="ARBA" id="ARBA00023136"/>
    </source>
</evidence>
<comment type="subcellular location">
    <subcellularLocation>
        <location evidence="1">Cell inner membrane</location>
        <topology evidence="1">Peripheral membrane protein</topology>
    </subcellularLocation>
</comment>
<reference evidence="10 11" key="1">
    <citation type="submission" date="2013-12" db="EMBL/GenBank/DDBJ databases">
        <title>Complete genome sequence of Rhizobium etli bv. mimosae IE4771.</title>
        <authorList>
            <person name="Bustos P."/>
            <person name="Santamaria R.I."/>
            <person name="Lozano L."/>
            <person name="Ormeno-Orrillo E."/>
            <person name="Rogel M.A."/>
            <person name="Romero D."/>
            <person name="Cevallos M.A."/>
            <person name="Martinez-Romero E."/>
            <person name="Gonzalez V."/>
        </authorList>
    </citation>
    <scope>NUCLEOTIDE SEQUENCE [LARGE SCALE GENOMIC DNA]</scope>
    <source>
        <strain evidence="10 11">IE4771</strain>
        <plasmid evidence="11">Plasmid pRetIE4771c</plasmid>
    </source>
</reference>
<dbReference type="RefSeq" id="WP_040141295.1">
    <property type="nucleotide sequence ID" value="NZ_CP006989.1"/>
</dbReference>
<evidence type="ECO:0000256" key="1">
    <source>
        <dbReference type="ARBA" id="ARBA00004417"/>
    </source>
</evidence>
<dbReference type="PANTHER" id="PTHR43875:SF3">
    <property type="entry name" value="MALTOSE_MALTODEXTRIN IMPORT ATP-BINDING PROTEIN MALK"/>
    <property type="match status" value="1"/>
</dbReference>
<dbReference type="InterPro" id="IPR017871">
    <property type="entry name" value="ABC_transporter-like_CS"/>
</dbReference>
<dbReference type="HOGENOM" id="CLU_000604_1_1_5"/>
<dbReference type="KEGG" id="rei:IE4771_PC00343"/>
<dbReference type="Gene3D" id="2.40.50.100">
    <property type="match status" value="1"/>
</dbReference>
<sequence length="377" mass="40933">MGQLLLNNVQKFYGDYEVLKGVQLEVKNGEFVVFVGPSGCGKSTLLRMIAGLDATTAGDIIINGVRVNDLPPVKRGIAMVFQSYALYPHMTVFENIAFPLRVEKMEEAKLKAKVENAARILHLDQRLQQKPGMLSGGQRQRVAIGRAIVREPKIFLFDEPLSNLDAALRADMRIELAKLHRQLKATMIYVTHDQVEAMTMADRIVVLDAGNISQTGAPLELYHKPANQFVAGFIGNPKMNFLPVTCKGVSAAGVEVDYLGQSAVLPVTPRDGIVGKTLTLGIRPEHIQLNGGDIVFTVTPTVIERLGANTVAYASLNGEAENFCAMLPGSVGIRPDTPVSTGINAADCHLFDEAGIAFERRVELTEIDMNVINPTAA</sequence>
<dbReference type="Pfam" id="PF00005">
    <property type="entry name" value="ABC_tran"/>
    <property type="match status" value="1"/>
</dbReference>
<feature type="domain" description="ABC transporter" evidence="9">
    <location>
        <begin position="4"/>
        <end position="234"/>
    </location>
</feature>
<dbReference type="Pfam" id="PF17912">
    <property type="entry name" value="OB_MalK"/>
    <property type="match status" value="1"/>
</dbReference>
<evidence type="ECO:0000256" key="7">
    <source>
        <dbReference type="ARBA" id="ARBA00022840"/>
    </source>
</evidence>